<accession>A0A1I2RI87</accession>
<name>A0A1I2RI87_9CORY</name>
<keyword evidence="1" id="KW-0131">Cell cycle</keyword>
<dbReference type="OrthoDB" id="3291843at2"/>
<protein>
    <submittedName>
        <fullName evidence="1">Cell division septum initiation DivIVA, interacts with FtsZ, MinD</fullName>
    </submittedName>
</protein>
<keyword evidence="1" id="KW-0132">Cell division</keyword>
<evidence type="ECO:0000313" key="1">
    <source>
        <dbReference type="EMBL" id="SFG37486.1"/>
    </source>
</evidence>
<organism evidence="1 2">
    <name type="scientific">Corynebacterium spheniscorum</name>
    <dbReference type="NCBI Taxonomy" id="185761"/>
    <lineage>
        <taxon>Bacteria</taxon>
        <taxon>Bacillati</taxon>
        <taxon>Actinomycetota</taxon>
        <taxon>Actinomycetes</taxon>
        <taxon>Mycobacteriales</taxon>
        <taxon>Corynebacteriaceae</taxon>
        <taxon>Corynebacterium</taxon>
    </lineage>
</organism>
<evidence type="ECO:0000313" key="2">
    <source>
        <dbReference type="Proteomes" id="UP000199065"/>
    </source>
</evidence>
<reference evidence="1 2" key="1">
    <citation type="submission" date="2016-10" db="EMBL/GenBank/DDBJ databases">
        <authorList>
            <person name="de Groot N.N."/>
        </authorList>
    </citation>
    <scope>NUCLEOTIDE SEQUENCE [LARGE SCALE GENOMIC DNA]</scope>
    <source>
        <strain>J11</strain>
        <strain evidence="2">PG 39</strain>
    </source>
</reference>
<keyword evidence="2" id="KW-1185">Reference proteome</keyword>
<dbReference type="EMBL" id="FOPJ01000003">
    <property type="protein sequence ID" value="SFG37486.1"/>
    <property type="molecule type" value="Genomic_DNA"/>
</dbReference>
<dbReference type="STRING" id="185761.SAMN05660282_00708"/>
<proteinExistence type="predicted"/>
<dbReference type="AlphaFoldDB" id="A0A1I2RI87"/>
<dbReference type="RefSeq" id="WP_092284478.1">
    <property type="nucleotide sequence ID" value="NZ_FOPJ01000003.1"/>
</dbReference>
<dbReference type="GO" id="GO:0051301">
    <property type="term" value="P:cell division"/>
    <property type="evidence" value="ECO:0007669"/>
    <property type="project" value="UniProtKB-KW"/>
</dbReference>
<dbReference type="Proteomes" id="UP000199065">
    <property type="component" value="Unassembled WGS sequence"/>
</dbReference>
<sequence length="237" mass="26491">MYRVFEALDELVQTVEQAYGVPMTSNCVVPRSHVLALLDDLRNALPIEIDDAQDVLDERDELLRGAEERARSIVDEAQQQADDLVRGADAEAQRLVADATTRSDSMIAQAEDRARMLNEQADRDSTAMVDRARAESERLIAEGNDSYQRSIDEGLAEQRRLVEESEVVRRANDEARRVVDAAHADSRQLRGECDDFVDSKLAEFEESLSNILRTVGRDRQALRRGAGAAGLGDESYR</sequence>
<gene>
    <name evidence="1" type="ORF">SAMN05660282_00708</name>
</gene>